<protein>
    <submittedName>
        <fullName evidence="2">Uncharacterized protein</fullName>
    </submittedName>
</protein>
<proteinExistence type="predicted"/>
<feature type="signal peptide" evidence="1">
    <location>
        <begin position="1"/>
        <end position="30"/>
    </location>
</feature>
<dbReference type="EMBL" id="VTWT01000002">
    <property type="protein sequence ID" value="KAA9340610.1"/>
    <property type="molecule type" value="Genomic_DNA"/>
</dbReference>
<gene>
    <name evidence="2" type="ORF">F0P94_04055</name>
</gene>
<accession>A0A5N1J731</accession>
<evidence type="ECO:0000256" key="1">
    <source>
        <dbReference type="SAM" id="SignalP"/>
    </source>
</evidence>
<sequence length="186" mass="20183">MKNSLLHFFKKPLFVAFFLFSLLFSSDLYAQKAIQLTNKKTGKKLKPIVEGTRVIYYHAPVNGRSATRPIKGILSEITPTTITVNGVTVNITDLVSFGPKKSGSGFGSALLTGFGTALIAGSIKEQTQDAKAPCPRCTVVKDAVPVERTLLFTSLGIGLDALGIKSAIKNSPRNLKKWEIQIIDMQ</sequence>
<feature type="chain" id="PRO_5024910692" evidence="1">
    <location>
        <begin position="31"/>
        <end position="186"/>
    </location>
</feature>
<keyword evidence="3" id="KW-1185">Reference proteome</keyword>
<evidence type="ECO:0000313" key="2">
    <source>
        <dbReference type="EMBL" id="KAA9340610.1"/>
    </source>
</evidence>
<comment type="caution">
    <text evidence="2">The sequence shown here is derived from an EMBL/GenBank/DDBJ whole genome shotgun (WGS) entry which is preliminary data.</text>
</comment>
<evidence type="ECO:0000313" key="3">
    <source>
        <dbReference type="Proteomes" id="UP000326570"/>
    </source>
</evidence>
<keyword evidence="1" id="KW-0732">Signal</keyword>
<organism evidence="2 3">
    <name type="scientific">Adhaeribacter soli</name>
    <dbReference type="NCBI Taxonomy" id="2607655"/>
    <lineage>
        <taxon>Bacteria</taxon>
        <taxon>Pseudomonadati</taxon>
        <taxon>Bacteroidota</taxon>
        <taxon>Cytophagia</taxon>
        <taxon>Cytophagales</taxon>
        <taxon>Hymenobacteraceae</taxon>
        <taxon>Adhaeribacter</taxon>
    </lineage>
</organism>
<dbReference type="RefSeq" id="WP_150902529.1">
    <property type="nucleotide sequence ID" value="NZ_VTWT01000002.1"/>
</dbReference>
<dbReference type="AlphaFoldDB" id="A0A5N1J731"/>
<reference evidence="2 3" key="1">
    <citation type="submission" date="2019-09" db="EMBL/GenBank/DDBJ databases">
        <title>Genome sequence of Adhaeribacter sp. M2.</title>
        <authorList>
            <person name="Srinivasan S."/>
        </authorList>
    </citation>
    <scope>NUCLEOTIDE SEQUENCE [LARGE SCALE GENOMIC DNA]</scope>
    <source>
        <strain evidence="2 3">M2</strain>
    </source>
</reference>
<name>A0A5N1J731_9BACT</name>
<dbReference type="Proteomes" id="UP000326570">
    <property type="component" value="Unassembled WGS sequence"/>
</dbReference>